<dbReference type="CDD" id="cd18731">
    <property type="entry name" value="PIN_NgFitB-like"/>
    <property type="match status" value="1"/>
</dbReference>
<accession>A0ABY8S785</accession>
<dbReference type="Gene3D" id="3.40.50.1010">
    <property type="entry name" value="5'-nuclease"/>
    <property type="match status" value="1"/>
</dbReference>
<evidence type="ECO:0000256" key="4">
    <source>
        <dbReference type="ARBA" id="ARBA00022723"/>
    </source>
</evidence>
<comment type="cofactor">
    <cofactor evidence="1">
        <name>Mg(2+)</name>
        <dbReference type="ChEBI" id="CHEBI:18420"/>
    </cofactor>
</comment>
<keyword evidence="4" id="KW-0479">Metal-binding</keyword>
<evidence type="ECO:0000256" key="6">
    <source>
        <dbReference type="ARBA" id="ARBA00022842"/>
    </source>
</evidence>
<gene>
    <name evidence="9" type="ORF">QLH32_08960</name>
</gene>
<evidence type="ECO:0000256" key="7">
    <source>
        <dbReference type="ARBA" id="ARBA00038093"/>
    </source>
</evidence>
<keyword evidence="6" id="KW-0460">Magnesium</keyword>
<dbReference type="InterPro" id="IPR029060">
    <property type="entry name" value="PIN-like_dom_sf"/>
</dbReference>
<keyword evidence="3" id="KW-0540">Nuclease</keyword>
<evidence type="ECO:0000259" key="8">
    <source>
        <dbReference type="Pfam" id="PF01850"/>
    </source>
</evidence>
<name>A0ABY8S785_9GAMM</name>
<dbReference type="RefSeq" id="WP_283269233.1">
    <property type="nucleotide sequence ID" value="NZ_CP125669.1"/>
</dbReference>
<reference evidence="9 10" key="1">
    <citation type="submission" date="2023-05" db="EMBL/GenBank/DDBJ databases">
        <title>The complete genome of Acinetobacter sp. nov KCTC 92772.</title>
        <authorList>
            <person name="Zhou G."/>
        </authorList>
    </citation>
    <scope>NUCLEOTIDE SEQUENCE [LARGE SCALE GENOMIC DNA]</scope>
    <source>
        <strain evidence="9 10">KCTC 92772</strain>
    </source>
</reference>
<feature type="domain" description="PIN" evidence="8">
    <location>
        <begin position="2"/>
        <end position="122"/>
    </location>
</feature>
<dbReference type="Proteomes" id="UP001229836">
    <property type="component" value="Chromosome"/>
</dbReference>
<evidence type="ECO:0000256" key="1">
    <source>
        <dbReference type="ARBA" id="ARBA00001946"/>
    </source>
</evidence>
<dbReference type="Pfam" id="PF01850">
    <property type="entry name" value="PIN"/>
    <property type="match status" value="1"/>
</dbReference>
<evidence type="ECO:0000313" key="9">
    <source>
        <dbReference type="EMBL" id="WHP07560.1"/>
    </source>
</evidence>
<protein>
    <submittedName>
        <fullName evidence="9">Type II toxin-antitoxin system VapC family toxin</fullName>
    </submittedName>
</protein>
<evidence type="ECO:0000313" key="10">
    <source>
        <dbReference type="Proteomes" id="UP001229836"/>
    </source>
</evidence>
<keyword evidence="5" id="KW-0378">Hydrolase</keyword>
<comment type="similarity">
    <text evidence="7">Belongs to the PINc/VapC protein family.</text>
</comment>
<keyword evidence="2" id="KW-1277">Toxin-antitoxin system</keyword>
<dbReference type="EMBL" id="CP125669">
    <property type="protein sequence ID" value="WHP07560.1"/>
    <property type="molecule type" value="Genomic_DNA"/>
</dbReference>
<sequence length="139" mass="16022">MIILDTNIVSELLRKKPNEQVIHWLLQQQRLSLFTTTISYSEMLYGIHIMPKGQKQQQLLTGIKNIFDTDFRDLILSFDQQAAEHYADIAALRKTKGLPISQFDAMIAAITRSKNAILATRNIKDFQYCGIELINPWNI</sequence>
<dbReference type="InterPro" id="IPR050556">
    <property type="entry name" value="Type_II_TA_system_RNase"/>
</dbReference>
<dbReference type="PANTHER" id="PTHR33653">
    <property type="entry name" value="RIBONUCLEASE VAPC2"/>
    <property type="match status" value="1"/>
</dbReference>
<evidence type="ECO:0000256" key="5">
    <source>
        <dbReference type="ARBA" id="ARBA00022801"/>
    </source>
</evidence>
<dbReference type="InterPro" id="IPR002716">
    <property type="entry name" value="PIN_dom"/>
</dbReference>
<dbReference type="PANTHER" id="PTHR33653:SF1">
    <property type="entry name" value="RIBONUCLEASE VAPC2"/>
    <property type="match status" value="1"/>
</dbReference>
<dbReference type="SUPFAM" id="SSF88723">
    <property type="entry name" value="PIN domain-like"/>
    <property type="match status" value="1"/>
</dbReference>
<evidence type="ECO:0000256" key="3">
    <source>
        <dbReference type="ARBA" id="ARBA00022722"/>
    </source>
</evidence>
<keyword evidence="10" id="KW-1185">Reference proteome</keyword>
<evidence type="ECO:0000256" key="2">
    <source>
        <dbReference type="ARBA" id="ARBA00022649"/>
    </source>
</evidence>
<proteinExistence type="inferred from homology"/>
<organism evidence="9 10">
    <name type="scientific">Acinetobacter corruptisaponis</name>
    <dbReference type="NCBI Taxonomy" id="3045147"/>
    <lineage>
        <taxon>Bacteria</taxon>
        <taxon>Pseudomonadati</taxon>
        <taxon>Pseudomonadota</taxon>
        <taxon>Gammaproteobacteria</taxon>
        <taxon>Moraxellales</taxon>
        <taxon>Moraxellaceae</taxon>
        <taxon>Acinetobacter</taxon>
    </lineage>
</organism>